<evidence type="ECO:0000313" key="4">
    <source>
        <dbReference type="Proteomes" id="UP000035740"/>
    </source>
</evidence>
<evidence type="ECO:0000313" key="3">
    <source>
        <dbReference type="EMBL" id="KMS96672.1"/>
    </source>
</evidence>
<keyword evidence="2" id="KW-0472">Membrane</keyword>
<evidence type="ECO:0008006" key="5">
    <source>
        <dbReference type="Google" id="ProtNLM"/>
    </source>
</evidence>
<dbReference type="Gramene" id="KMS96672">
    <property type="protein sequence ID" value="KMS96672"/>
    <property type="gene ID" value="BVRB_8g200920"/>
</dbReference>
<gene>
    <name evidence="3" type="ORF">BVRB_8g200920</name>
</gene>
<name>A0A0J8B9X9_BETVV</name>
<dbReference type="AlphaFoldDB" id="A0A0J8B9X9"/>
<proteinExistence type="predicted"/>
<feature type="transmembrane region" description="Helical" evidence="2">
    <location>
        <begin position="430"/>
        <end position="447"/>
    </location>
</feature>
<feature type="compositionally biased region" description="Polar residues" evidence="1">
    <location>
        <begin position="43"/>
        <end position="54"/>
    </location>
</feature>
<feature type="compositionally biased region" description="Low complexity" evidence="1">
    <location>
        <begin position="1"/>
        <end position="19"/>
    </location>
</feature>
<evidence type="ECO:0000256" key="2">
    <source>
        <dbReference type="SAM" id="Phobius"/>
    </source>
</evidence>
<organism evidence="3 4">
    <name type="scientific">Beta vulgaris subsp. vulgaris</name>
    <name type="common">Beet</name>
    <dbReference type="NCBI Taxonomy" id="3555"/>
    <lineage>
        <taxon>Eukaryota</taxon>
        <taxon>Viridiplantae</taxon>
        <taxon>Streptophyta</taxon>
        <taxon>Embryophyta</taxon>
        <taxon>Tracheophyta</taxon>
        <taxon>Spermatophyta</taxon>
        <taxon>Magnoliopsida</taxon>
        <taxon>eudicotyledons</taxon>
        <taxon>Gunneridae</taxon>
        <taxon>Pentapetalae</taxon>
        <taxon>Caryophyllales</taxon>
        <taxon>Chenopodiaceae</taxon>
        <taxon>Betoideae</taxon>
        <taxon>Beta</taxon>
    </lineage>
</organism>
<dbReference type="EMBL" id="KQ090364">
    <property type="protein sequence ID" value="KMS96672.1"/>
    <property type="molecule type" value="Genomic_DNA"/>
</dbReference>
<evidence type="ECO:0000256" key="1">
    <source>
        <dbReference type="SAM" id="MobiDB-lite"/>
    </source>
</evidence>
<protein>
    <recommendedName>
        <fullName evidence="5">Transmembrane protein</fullName>
    </recommendedName>
</protein>
<keyword evidence="2" id="KW-1133">Transmembrane helix</keyword>
<sequence>MVDSSSNEEPVEVASSEPSLEPPNLPSQANNPSLHESDFHTNPPMSYSRGSPASVTQILSPAASGHEVLAPPSRRFATDDIAYGQIGDFVSQSNPPVNAVASPISLMSPTAEAQVHRRRPFYRHLGITTRPPKPFRVALEHDECYVPTNAAASGFDPQSPSRDSLSNMGTLEALVQQGGTTICPPHPDEPGPSTWFFPGNKRRAEGLMDSQSANDVAGLPLEVSYRSKAGKRQRLEQWEAKGGFNLGNLHGNVCTKAITDVSMARSLGVEPGVEIMSPLSKKRHAATSPSMPATKWIFKRQRAFWKLIGAALYFPLRVFSLLLCFVLLLLLTVVVGGFAVAAALCCCSTNCRNLVSPKLSPQLRRAVASLALLMLLFAFLVLCVCGVDGSSCCCSALFLLSPLAGCCCCRNQPFPFVVSSLLLKQSNSKLLLFVVLAAALLLKLRNLPLNLSVSRFFAAPNRAESQTLLQVWCCELRILK</sequence>
<keyword evidence="4" id="KW-1185">Reference proteome</keyword>
<feature type="transmembrane region" description="Helical" evidence="2">
    <location>
        <begin position="318"/>
        <end position="345"/>
    </location>
</feature>
<keyword evidence="2" id="KW-0812">Transmembrane</keyword>
<accession>A0A0J8B9X9</accession>
<reference evidence="3 4" key="1">
    <citation type="journal article" date="2014" name="Nature">
        <title>The genome of the recently domesticated crop plant sugar beet (Beta vulgaris).</title>
        <authorList>
            <person name="Dohm J.C."/>
            <person name="Minoche A.E."/>
            <person name="Holtgrawe D."/>
            <person name="Capella-Gutierrez S."/>
            <person name="Zakrzewski F."/>
            <person name="Tafer H."/>
            <person name="Rupp O."/>
            <person name="Sorensen T.R."/>
            <person name="Stracke R."/>
            <person name="Reinhardt R."/>
            <person name="Goesmann A."/>
            <person name="Kraft T."/>
            <person name="Schulz B."/>
            <person name="Stadler P.F."/>
            <person name="Schmidt T."/>
            <person name="Gabaldon T."/>
            <person name="Lehrach H."/>
            <person name="Weisshaar B."/>
            <person name="Himmelbauer H."/>
        </authorList>
    </citation>
    <scope>NUCLEOTIDE SEQUENCE [LARGE SCALE GENOMIC DNA]</scope>
    <source>
        <tissue evidence="3">Taproot</tissue>
    </source>
</reference>
<dbReference type="Proteomes" id="UP000035740">
    <property type="component" value="Unassembled WGS sequence"/>
</dbReference>
<feature type="region of interest" description="Disordered" evidence="1">
    <location>
        <begin position="1"/>
        <end position="54"/>
    </location>
</feature>
<feature type="transmembrane region" description="Helical" evidence="2">
    <location>
        <begin position="366"/>
        <end position="389"/>
    </location>
</feature>